<dbReference type="KEGG" id="rpon:G3256_11685"/>
<dbReference type="InterPro" id="IPR036849">
    <property type="entry name" value="Enolase-like_C_sf"/>
</dbReference>
<dbReference type="SFLD" id="SFLDS00001">
    <property type="entry name" value="Enolase"/>
    <property type="match status" value="1"/>
</dbReference>
<dbReference type="CDD" id="cd03316">
    <property type="entry name" value="MR_like"/>
    <property type="match status" value="1"/>
</dbReference>
<dbReference type="PANTHER" id="PTHR48080">
    <property type="entry name" value="D-GALACTONATE DEHYDRATASE-RELATED"/>
    <property type="match status" value="1"/>
</dbReference>
<name>A0A858SY35_9RHOB</name>
<dbReference type="EMBL" id="CP048788">
    <property type="protein sequence ID" value="QJF51776.1"/>
    <property type="molecule type" value="Genomic_DNA"/>
</dbReference>
<dbReference type="SUPFAM" id="SSF54826">
    <property type="entry name" value="Enolase N-terminal domain-like"/>
    <property type="match status" value="1"/>
</dbReference>
<dbReference type="SFLD" id="SFLDG00179">
    <property type="entry name" value="mandelate_racemase"/>
    <property type="match status" value="1"/>
</dbReference>
<evidence type="ECO:0000313" key="4">
    <source>
        <dbReference type="Proteomes" id="UP000503308"/>
    </source>
</evidence>
<dbReference type="InterPro" id="IPR013341">
    <property type="entry name" value="Mandelate_racemase_N_dom"/>
</dbReference>
<sequence>MRIDRIQVFVFRAPTPAPVATSFGTMRDRPAVFVRLTEAGGAHGWGEIFANWPAAGAEHRARLLAEDISALILGQAFSKPADLWRDLTRATHIRALQCGEPGPFAHVLAGIDTAVHDIAARMAGVSLARLLNPEAAVDVPVYASGIAIARADEETESARARGITCFKVKIGFDMAGDLTRLAALGAGLAPGERLFTDANQAWDPAQAKKFLTGAADLGIGWLEEPVAADRPASDWQTLAASADIPLAAGENISGDADFDAVIAAGALQFVQPDVAKWGGVGGCYGVARRALKAGLTYCPHFLGGGIGLAASAHLLAAAGGGGLLELDVNANPLRDAFFDGDPAEGGIWRLSSLPGLGIDALPEEIAPFQTLALDLS</sequence>
<protein>
    <submittedName>
        <fullName evidence="3">Mandelate racemase/muconate lactonizing enzyme family protein</fullName>
    </submittedName>
</protein>
<dbReference type="Pfam" id="PF02746">
    <property type="entry name" value="MR_MLE_N"/>
    <property type="match status" value="1"/>
</dbReference>
<dbReference type="GO" id="GO:0016829">
    <property type="term" value="F:lyase activity"/>
    <property type="evidence" value="ECO:0007669"/>
    <property type="project" value="UniProtKB-KW"/>
</dbReference>
<dbReference type="SUPFAM" id="SSF51604">
    <property type="entry name" value="Enolase C-terminal domain-like"/>
    <property type="match status" value="1"/>
</dbReference>
<dbReference type="Gene3D" id="3.20.20.120">
    <property type="entry name" value="Enolase-like C-terminal domain"/>
    <property type="match status" value="1"/>
</dbReference>
<dbReference type="PANTHER" id="PTHR48080:SF2">
    <property type="entry name" value="D-GALACTONATE DEHYDRATASE"/>
    <property type="match status" value="1"/>
</dbReference>
<dbReference type="Gene3D" id="3.30.390.10">
    <property type="entry name" value="Enolase-like, N-terminal domain"/>
    <property type="match status" value="1"/>
</dbReference>
<evidence type="ECO:0000259" key="2">
    <source>
        <dbReference type="SMART" id="SM00922"/>
    </source>
</evidence>
<proteinExistence type="predicted"/>
<dbReference type="Proteomes" id="UP000503308">
    <property type="component" value="Chromosome"/>
</dbReference>
<feature type="domain" description="Mandelate racemase/muconate lactonizing enzyme C-terminal" evidence="2">
    <location>
        <begin position="148"/>
        <end position="245"/>
    </location>
</feature>
<dbReference type="RefSeq" id="WP_169640993.1">
    <property type="nucleotide sequence ID" value="NZ_CP048788.1"/>
</dbReference>
<dbReference type="InterPro" id="IPR034593">
    <property type="entry name" value="DgoD-like"/>
</dbReference>
<accession>A0A858SY35</accession>
<dbReference type="Pfam" id="PF13378">
    <property type="entry name" value="MR_MLE_C"/>
    <property type="match status" value="1"/>
</dbReference>
<dbReference type="SMART" id="SM00922">
    <property type="entry name" value="MR_MLE"/>
    <property type="match status" value="1"/>
</dbReference>
<evidence type="ECO:0000256" key="1">
    <source>
        <dbReference type="ARBA" id="ARBA00023239"/>
    </source>
</evidence>
<evidence type="ECO:0000313" key="3">
    <source>
        <dbReference type="EMBL" id="QJF51776.1"/>
    </source>
</evidence>
<dbReference type="InterPro" id="IPR029017">
    <property type="entry name" value="Enolase-like_N"/>
</dbReference>
<gene>
    <name evidence="3" type="ORF">G3256_11685</name>
</gene>
<keyword evidence="4" id="KW-1185">Reference proteome</keyword>
<dbReference type="AlphaFoldDB" id="A0A858SY35"/>
<dbReference type="InterPro" id="IPR029065">
    <property type="entry name" value="Enolase_C-like"/>
</dbReference>
<keyword evidence="1" id="KW-0456">Lyase</keyword>
<reference evidence="3 4" key="1">
    <citation type="submission" date="2020-02" db="EMBL/GenBank/DDBJ databases">
        <title>Genome sequence of Roseobacter ponti.</title>
        <authorList>
            <person name="Hollensteiner J."/>
            <person name="Schneider D."/>
            <person name="Poehlein A."/>
            <person name="Daniel R."/>
        </authorList>
    </citation>
    <scope>NUCLEOTIDE SEQUENCE [LARGE SCALE GENOMIC DNA]</scope>
    <source>
        <strain evidence="3 4">DSM 106830</strain>
    </source>
</reference>
<dbReference type="InterPro" id="IPR013342">
    <property type="entry name" value="Mandelate_racemase_C"/>
</dbReference>
<organism evidence="3 4">
    <name type="scientific">Roseobacter ponti</name>
    <dbReference type="NCBI Taxonomy" id="1891787"/>
    <lineage>
        <taxon>Bacteria</taxon>
        <taxon>Pseudomonadati</taxon>
        <taxon>Pseudomonadota</taxon>
        <taxon>Alphaproteobacteria</taxon>
        <taxon>Rhodobacterales</taxon>
        <taxon>Roseobacteraceae</taxon>
        <taxon>Roseobacter</taxon>
    </lineage>
</organism>